<dbReference type="STRING" id="584787.GCA_001247655_01859"/>
<feature type="transmembrane region" description="Helical" evidence="1">
    <location>
        <begin position="33"/>
        <end position="55"/>
    </location>
</feature>
<sequence length="114" mass="12254">MANKVREHLSWLALLLVPFLGAGLWPLPPFGGAWWPAMLAGAMMNALALVGLVAWPMGAGVAHLGKIGLSWLVLWLLGAWALWQLPWPWLKPLVPLAVLAGAWAALHLALSKKG</sequence>
<dbReference type="AlphaFoldDB" id="A0A3N1PV04"/>
<protein>
    <submittedName>
        <fullName evidence="2">Uncharacterized protein</fullName>
    </submittedName>
</protein>
<gene>
    <name evidence="2" type="ORF">EDC28_101266</name>
</gene>
<keyword evidence="3" id="KW-1185">Reference proteome</keyword>
<evidence type="ECO:0000313" key="3">
    <source>
        <dbReference type="Proteomes" id="UP000268033"/>
    </source>
</evidence>
<dbReference type="Proteomes" id="UP000268033">
    <property type="component" value="Unassembled WGS sequence"/>
</dbReference>
<proteinExistence type="predicted"/>
<reference evidence="2 3" key="1">
    <citation type="submission" date="2018-11" db="EMBL/GenBank/DDBJ databases">
        <title>Genomic Encyclopedia of Type Strains, Phase IV (KMG-IV): sequencing the most valuable type-strain genomes for metagenomic binning, comparative biology and taxonomic classification.</title>
        <authorList>
            <person name="Goeker M."/>
        </authorList>
    </citation>
    <scope>NUCLEOTIDE SEQUENCE [LARGE SCALE GENOMIC DNA]</scope>
    <source>
        <strain evidence="2 3">DSM 21945</strain>
    </source>
</reference>
<accession>A0A3N1PV04</accession>
<dbReference type="EMBL" id="RJUL01000001">
    <property type="protein sequence ID" value="ROQ30580.1"/>
    <property type="molecule type" value="Genomic_DNA"/>
</dbReference>
<feature type="transmembrane region" description="Helical" evidence="1">
    <location>
        <begin position="89"/>
        <end position="110"/>
    </location>
</feature>
<feature type="transmembrane region" description="Helical" evidence="1">
    <location>
        <begin position="67"/>
        <end position="83"/>
    </location>
</feature>
<organism evidence="2 3">
    <name type="scientific">Gallaecimonas pentaromativorans</name>
    <dbReference type="NCBI Taxonomy" id="584787"/>
    <lineage>
        <taxon>Bacteria</taxon>
        <taxon>Pseudomonadati</taxon>
        <taxon>Pseudomonadota</taxon>
        <taxon>Gammaproteobacteria</taxon>
        <taxon>Enterobacterales</taxon>
        <taxon>Gallaecimonadaceae</taxon>
        <taxon>Gallaecimonas</taxon>
    </lineage>
</organism>
<dbReference type="RefSeq" id="WP_123420409.1">
    <property type="nucleotide sequence ID" value="NZ_RJUL01000001.1"/>
</dbReference>
<keyword evidence="1" id="KW-0812">Transmembrane</keyword>
<comment type="caution">
    <text evidence="2">The sequence shown here is derived from an EMBL/GenBank/DDBJ whole genome shotgun (WGS) entry which is preliminary data.</text>
</comment>
<keyword evidence="1" id="KW-0472">Membrane</keyword>
<evidence type="ECO:0000313" key="2">
    <source>
        <dbReference type="EMBL" id="ROQ30580.1"/>
    </source>
</evidence>
<keyword evidence="1" id="KW-1133">Transmembrane helix</keyword>
<feature type="transmembrane region" description="Helical" evidence="1">
    <location>
        <begin position="9"/>
        <end position="27"/>
    </location>
</feature>
<evidence type="ECO:0000256" key="1">
    <source>
        <dbReference type="SAM" id="Phobius"/>
    </source>
</evidence>
<name>A0A3N1PV04_9GAMM</name>